<evidence type="ECO:0000256" key="5">
    <source>
        <dbReference type="ARBA" id="ARBA00022927"/>
    </source>
</evidence>
<keyword evidence="4" id="KW-0813">Transport</keyword>
<evidence type="ECO:0000256" key="7">
    <source>
        <dbReference type="ARBA" id="ARBA00023136"/>
    </source>
</evidence>
<dbReference type="GO" id="GO:0006891">
    <property type="term" value="P:intra-Golgi vesicle-mediated transport"/>
    <property type="evidence" value="ECO:0007669"/>
    <property type="project" value="InterPro"/>
</dbReference>
<dbReference type="InterPro" id="IPR033370">
    <property type="entry name" value="COG1"/>
</dbReference>
<sequence>MLDVHAVLREVSVVDAQKILATARAEKATKEKEMQAMGGSRYQDLIDAADEIVRMHEASQRLDTALREMPSLWDSLESSVALVMEPTAENGSFPTLAAVTLQTDVGNYNYTDVVDIVVSASERMWVAMEQGSPLDALSILNQVKGLAIPEKNGTTSAETDLIVFELDTIASFTHRILSCAKQCLRVPSRPTTFYEDALFVIRDLEPTSTATSLCAEFLDGRDAAATTLRQSRSLDKQHVVMKSLQLILSTFDDATAIFAAPSAKLFDSVTSVSHHELEAACTTWAIEAIRNWRADLDNLLTSLHDVEAVATLQQSMQNLLEGHRGTLVAWCVVHEAMGQSPLDDVDLWGVFASDLFAKTTQSLFRQAFDAAATQLTSALNRYSDDVDDDGANDSNDKDVTASFVARLVAIQRSDCAQPTLQPILASECLRVLYNVVTTLVDTAFSTAHLLQVAQHCLDLSAAMPTLFSPDSLQPSAASGAQTLWLSIQEVFKAHAADDGTTPDESWLPFCRLPQLCETLGIPLPRFEWLGDTTRLTSHHIHFLHLGSVQGGAATGAAFDQLADTFCHRWVAHVVQCYGKPMLDALSTSRYFGYSNEEWRRVYHATWTQTPAAITSDDDDDESKADSLLVWLPWCATPDVSHLLFDVAVKMTATSMALSGALHDRVKFHVRSQLKQWILEFIRCTLDALSRHRVTSVSFGQACALQCIFDLYFVRVLVGESAFLRFGWGDNDDMAPLLAWVDPVDWELFGPALVHLVKRQYHMTRLLFSVFLSQPDSNDTFADAGFVVSDAGLTMLEVAAPVPRFPLLPVPQPLKRAPSATTPQRLLPPPVNIKMSNTAPPTKRASIHQILSSSTSLLTSHATAASVTATTAAAKGMSLFSSASSYLREA</sequence>
<dbReference type="EMBL" id="KI913954">
    <property type="protein sequence ID" value="ETW07526.1"/>
    <property type="molecule type" value="Genomic_DNA"/>
</dbReference>
<dbReference type="GO" id="GO:0017119">
    <property type="term" value="C:Golgi transport complex"/>
    <property type="evidence" value="ECO:0007669"/>
    <property type="project" value="InterPro"/>
</dbReference>
<evidence type="ECO:0000256" key="2">
    <source>
        <dbReference type="ARBA" id="ARBA00006653"/>
    </source>
</evidence>
<keyword evidence="7" id="KW-0472">Membrane</keyword>
<evidence type="ECO:0000256" key="6">
    <source>
        <dbReference type="ARBA" id="ARBA00023034"/>
    </source>
</evidence>
<proteinExistence type="inferred from homology"/>
<dbReference type="eggNOG" id="ENOG502RZ49">
    <property type="taxonomic scope" value="Eukaryota"/>
</dbReference>
<evidence type="ECO:0000256" key="1">
    <source>
        <dbReference type="ARBA" id="ARBA00004395"/>
    </source>
</evidence>
<dbReference type="OrthoDB" id="46189at2759"/>
<dbReference type="RefSeq" id="XP_008863619.1">
    <property type="nucleotide sequence ID" value="XM_008865397.1"/>
</dbReference>
<dbReference type="GeneID" id="20079075"/>
<dbReference type="STRING" id="157072.A0A024UM50"/>
<comment type="similarity">
    <text evidence="2">Belongs to the COG1 family.</text>
</comment>
<keyword evidence="5" id="KW-0653">Protein transport</keyword>
<dbReference type="PANTHER" id="PTHR31658">
    <property type="entry name" value="CONSERVED OLIGOMERIC GOLGI COMPLEX SUBUNIT 1"/>
    <property type="match status" value="1"/>
</dbReference>
<organism evidence="8">
    <name type="scientific">Aphanomyces invadans</name>
    <dbReference type="NCBI Taxonomy" id="157072"/>
    <lineage>
        <taxon>Eukaryota</taxon>
        <taxon>Sar</taxon>
        <taxon>Stramenopiles</taxon>
        <taxon>Oomycota</taxon>
        <taxon>Saprolegniomycetes</taxon>
        <taxon>Saprolegniales</taxon>
        <taxon>Verrucalvaceae</taxon>
        <taxon>Aphanomyces</taxon>
    </lineage>
</organism>
<dbReference type="VEuPathDB" id="FungiDB:H310_02025"/>
<comment type="subcellular location">
    <subcellularLocation>
        <location evidence="1">Golgi apparatus membrane</location>
        <topology evidence="1">Peripheral membrane protein</topology>
    </subcellularLocation>
</comment>
<evidence type="ECO:0000256" key="3">
    <source>
        <dbReference type="ARBA" id="ARBA00020978"/>
    </source>
</evidence>
<keyword evidence="6" id="KW-0333">Golgi apparatus</keyword>
<dbReference type="Pfam" id="PF08700">
    <property type="entry name" value="VPS51_Exo84_N"/>
    <property type="match status" value="1"/>
</dbReference>
<dbReference type="GO" id="GO:0000139">
    <property type="term" value="C:Golgi membrane"/>
    <property type="evidence" value="ECO:0007669"/>
    <property type="project" value="UniProtKB-SubCell"/>
</dbReference>
<dbReference type="AlphaFoldDB" id="A0A024UM50"/>
<protein>
    <recommendedName>
        <fullName evidence="3">Conserved oligomeric Golgi complex subunit 1</fullName>
    </recommendedName>
</protein>
<reference evidence="8" key="1">
    <citation type="submission" date="2013-12" db="EMBL/GenBank/DDBJ databases">
        <title>The Genome Sequence of Aphanomyces invadans NJM9701.</title>
        <authorList>
            <consortium name="The Broad Institute Genomics Platform"/>
            <person name="Russ C."/>
            <person name="Tyler B."/>
            <person name="van West P."/>
            <person name="Dieguez-Uribeondo J."/>
            <person name="Young S.K."/>
            <person name="Zeng Q."/>
            <person name="Gargeya S."/>
            <person name="Fitzgerald M."/>
            <person name="Abouelleil A."/>
            <person name="Alvarado L."/>
            <person name="Chapman S.B."/>
            <person name="Gainer-Dewar J."/>
            <person name="Goldberg J."/>
            <person name="Griggs A."/>
            <person name="Gujja S."/>
            <person name="Hansen M."/>
            <person name="Howarth C."/>
            <person name="Imamovic A."/>
            <person name="Ireland A."/>
            <person name="Larimer J."/>
            <person name="McCowan C."/>
            <person name="Murphy C."/>
            <person name="Pearson M."/>
            <person name="Poon T.W."/>
            <person name="Priest M."/>
            <person name="Roberts A."/>
            <person name="Saif S."/>
            <person name="Shea T."/>
            <person name="Sykes S."/>
            <person name="Wortman J."/>
            <person name="Nusbaum C."/>
            <person name="Birren B."/>
        </authorList>
    </citation>
    <scope>NUCLEOTIDE SEQUENCE [LARGE SCALE GENOMIC DNA]</scope>
    <source>
        <strain evidence="8">NJM9701</strain>
    </source>
</reference>
<dbReference type="PANTHER" id="PTHR31658:SF0">
    <property type="entry name" value="CONSERVED OLIGOMERIC GOLGI COMPLEX SUBUNIT 1"/>
    <property type="match status" value="1"/>
</dbReference>
<dbReference type="GO" id="GO:0015031">
    <property type="term" value="P:protein transport"/>
    <property type="evidence" value="ECO:0007669"/>
    <property type="project" value="UniProtKB-KW"/>
</dbReference>
<gene>
    <name evidence="8" type="ORF">H310_02025</name>
</gene>
<evidence type="ECO:0000313" key="8">
    <source>
        <dbReference type="EMBL" id="ETW07526.1"/>
    </source>
</evidence>
<accession>A0A024UM50</accession>
<evidence type="ECO:0000256" key="4">
    <source>
        <dbReference type="ARBA" id="ARBA00022448"/>
    </source>
</evidence>
<name>A0A024UM50_9STRA</name>